<dbReference type="EMBL" id="FNJI01000011">
    <property type="protein sequence ID" value="SDP14568.1"/>
    <property type="molecule type" value="Genomic_DNA"/>
</dbReference>
<dbReference type="GO" id="GO:0016740">
    <property type="term" value="F:transferase activity"/>
    <property type="evidence" value="ECO:0007669"/>
    <property type="project" value="UniProtKB-KW"/>
</dbReference>
<evidence type="ECO:0000313" key="2">
    <source>
        <dbReference type="EMBL" id="SDP14568.1"/>
    </source>
</evidence>
<dbReference type="Pfam" id="PF13417">
    <property type="entry name" value="GST_N_3"/>
    <property type="match status" value="1"/>
</dbReference>
<keyword evidence="2" id="KW-0808">Transferase</keyword>
<accession>A0A1H0QD13</accession>
<protein>
    <submittedName>
        <fullName evidence="2">Glutathione S-transferase, N-terminal domain</fullName>
    </submittedName>
</protein>
<name>A0A1H0QD13_9BACT</name>
<gene>
    <name evidence="2" type="ORF">SAMN05660330_01929</name>
</gene>
<dbReference type="PANTHER" id="PTHR45288:SF1">
    <property type="entry name" value="THIOREDOXIN FAMILY PROTEIN"/>
    <property type="match status" value="1"/>
</dbReference>
<proteinExistence type="predicted"/>
<sequence length="81" mass="9180">MIQLYMREDCPYCRKVERATLEMGLSAGKDYEIINAAPFTPGRDTVLQVGGKAMVPFLIDGDFSMYESDDIIAYLRKKHQG</sequence>
<evidence type="ECO:0000259" key="1">
    <source>
        <dbReference type="Pfam" id="PF13417"/>
    </source>
</evidence>
<dbReference type="Proteomes" id="UP000199073">
    <property type="component" value="Unassembled WGS sequence"/>
</dbReference>
<dbReference type="STRING" id="91360.SAMN05660330_01929"/>
<feature type="domain" description="GST N-terminal" evidence="1">
    <location>
        <begin position="4"/>
        <end position="80"/>
    </location>
</feature>
<dbReference type="InterPro" id="IPR036249">
    <property type="entry name" value="Thioredoxin-like_sf"/>
</dbReference>
<evidence type="ECO:0000313" key="3">
    <source>
        <dbReference type="Proteomes" id="UP000199073"/>
    </source>
</evidence>
<dbReference type="OrthoDB" id="9814618at2"/>
<dbReference type="InterPro" id="IPR004045">
    <property type="entry name" value="Glutathione_S-Trfase_N"/>
</dbReference>
<dbReference type="SUPFAM" id="SSF52833">
    <property type="entry name" value="Thioredoxin-like"/>
    <property type="match status" value="1"/>
</dbReference>
<dbReference type="PROSITE" id="PS51354">
    <property type="entry name" value="GLUTAREDOXIN_2"/>
    <property type="match status" value="1"/>
</dbReference>
<reference evidence="2" key="1">
    <citation type="submission" date="2016-10" db="EMBL/GenBank/DDBJ databases">
        <authorList>
            <person name="de Groot N.N."/>
        </authorList>
    </citation>
    <scope>NUCLEOTIDE SEQUENCE [LARGE SCALE GENOMIC DNA]</scope>
    <source>
        <strain evidence="2">DSM 12130</strain>
    </source>
</reference>
<dbReference type="AlphaFoldDB" id="A0A1H0QD13"/>
<dbReference type="Gene3D" id="3.40.30.10">
    <property type="entry name" value="Glutaredoxin"/>
    <property type="match status" value="1"/>
</dbReference>
<keyword evidence="3" id="KW-1185">Reference proteome</keyword>
<dbReference type="PANTHER" id="PTHR45288">
    <property type="entry name" value="THIOREDOXIN FAMILY PROTEIN"/>
    <property type="match status" value="1"/>
</dbReference>
<organism evidence="2 3">
    <name type="scientific">Desulforhopalus singaporensis</name>
    <dbReference type="NCBI Taxonomy" id="91360"/>
    <lineage>
        <taxon>Bacteria</taxon>
        <taxon>Pseudomonadati</taxon>
        <taxon>Thermodesulfobacteriota</taxon>
        <taxon>Desulfobulbia</taxon>
        <taxon>Desulfobulbales</taxon>
        <taxon>Desulfocapsaceae</taxon>
        <taxon>Desulforhopalus</taxon>
    </lineage>
</organism>